<evidence type="ECO:0000256" key="1">
    <source>
        <dbReference type="SAM" id="MobiDB-lite"/>
    </source>
</evidence>
<dbReference type="Proteomes" id="UP000734218">
    <property type="component" value="Unassembled WGS sequence"/>
</dbReference>
<evidence type="ECO:0000313" key="2">
    <source>
        <dbReference type="EMBL" id="NJC34277.1"/>
    </source>
</evidence>
<comment type="caution">
    <text evidence="2">The sequence shown here is derived from an EMBL/GenBank/DDBJ whole genome shotgun (WGS) entry which is preliminary data.</text>
</comment>
<feature type="compositionally biased region" description="Basic and acidic residues" evidence="1">
    <location>
        <begin position="1"/>
        <end position="31"/>
    </location>
</feature>
<evidence type="ECO:0000313" key="3">
    <source>
        <dbReference type="Proteomes" id="UP000734218"/>
    </source>
</evidence>
<dbReference type="EMBL" id="JAATJE010000001">
    <property type="protein sequence ID" value="NJC34277.1"/>
    <property type="molecule type" value="Genomic_DNA"/>
</dbReference>
<dbReference type="RefSeq" id="WP_167954138.1">
    <property type="nucleotide sequence ID" value="NZ_JAATJE010000001.1"/>
</dbReference>
<organism evidence="2 3">
    <name type="scientific">Sphingomonas jejuensis</name>
    <dbReference type="NCBI Taxonomy" id="904715"/>
    <lineage>
        <taxon>Bacteria</taxon>
        <taxon>Pseudomonadati</taxon>
        <taxon>Pseudomonadota</taxon>
        <taxon>Alphaproteobacteria</taxon>
        <taxon>Sphingomonadales</taxon>
        <taxon>Sphingomonadaceae</taxon>
        <taxon>Sphingomonas</taxon>
    </lineage>
</organism>
<reference evidence="2 3" key="1">
    <citation type="submission" date="2020-03" db="EMBL/GenBank/DDBJ databases">
        <title>Genomic Encyclopedia of Type Strains, Phase IV (KMG-IV): sequencing the most valuable type-strain genomes for metagenomic binning, comparative biology and taxonomic classification.</title>
        <authorList>
            <person name="Goeker M."/>
        </authorList>
    </citation>
    <scope>NUCLEOTIDE SEQUENCE [LARGE SCALE GENOMIC DNA]</scope>
    <source>
        <strain evidence="2 3">DSM 27651</strain>
    </source>
</reference>
<protein>
    <submittedName>
        <fullName evidence="2">Uncharacterized protein</fullName>
    </submittedName>
</protein>
<proteinExistence type="predicted"/>
<feature type="compositionally biased region" description="Basic and acidic residues" evidence="1">
    <location>
        <begin position="51"/>
        <end position="62"/>
    </location>
</feature>
<keyword evidence="3" id="KW-1185">Reference proteome</keyword>
<gene>
    <name evidence="2" type="ORF">GGR88_001751</name>
</gene>
<feature type="region of interest" description="Disordered" evidence="1">
    <location>
        <begin position="1"/>
        <end position="62"/>
    </location>
</feature>
<feature type="compositionally biased region" description="Polar residues" evidence="1">
    <location>
        <begin position="37"/>
        <end position="50"/>
    </location>
</feature>
<sequence>MADKPQTDADERIRDEQPIKDGKLDADEKLDIALQGSMMTSEPPQISEPKTTADDAHDDEPA</sequence>
<name>A0ABX0XNF4_9SPHN</name>
<accession>A0ABX0XNF4</accession>